<feature type="domain" description="GST N-terminal" evidence="8">
    <location>
        <begin position="4"/>
        <end position="86"/>
    </location>
</feature>
<proteinExistence type="inferred from homology"/>
<dbReference type="InterPro" id="IPR036282">
    <property type="entry name" value="Glutathione-S-Trfase_C_sf"/>
</dbReference>
<dbReference type="SFLD" id="SFLDG00363">
    <property type="entry name" value="AMPS_(cytGST):_Alpha-__Mu-__Pi"/>
    <property type="match status" value="1"/>
</dbReference>
<evidence type="ECO:0000256" key="3">
    <source>
        <dbReference type="ARBA" id="ARBA00005861"/>
    </source>
</evidence>
<dbReference type="OrthoDB" id="414243at2759"/>
<comment type="catalytic activity">
    <reaction evidence="7">
        <text>RX + glutathione = an S-substituted glutathione + a halide anion + H(+)</text>
        <dbReference type="Rhea" id="RHEA:16437"/>
        <dbReference type="ChEBI" id="CHEBI:15378"/>
        <dbReference type="ChEBI" id="CHEBI:16042"/>
        <dbReference type="ChEBI" id="CHEBI:17792"/>
        <dbReference type="ChEBI" id="CHEBI:57925"/>
        <dbReference type="ChEBI" id="CHEBI:90779"/>
        <dbReference type="EC" id="2.5.1.18"/>
    </reaction>
</comment>
<evidence type="ECO:0000313" key="11">
    <source>
        <dbReference type="Proteomes" id="UP000748531"/>
    </source>
</evidence>
<dbReference type="InterPro" id="IPR004045">
    <property type="entry name" value="Glutathione_S-Trfase_N"/>
</dbReference>
<evidence type="ECO:0000256" key="6">
    <source>
        <dbReference type="ARBA" id="ARBA00022679"/>
    </source>
</evidence>
<dbReference type="SFLD" id="SFLDS00019">
    <property type="entry name" value="Glutathione_Transferase_(cytos"/>
    <property type="match status" value="1"/>
</dbReference>
<name>A0A8J4SWG7_9TREM</name>
<dbReference type="Proteomes" id="UP000748531">
    <property type="component" value="Unassembled WGS sequence"/>
</dbReference>
<dbReference type="InterPro" id="IPR010987">
    <property type="entry name" value="Glutathione-S-Trfase_C-like"/>
</dbReference>
<dbReference type="Pfam" id="PF02798">
    <property type="entry name" value="GST_N"/>
    <property type="match status" value="1"/>
</dbReference>
<dbReference type="PANTHER" id="PTHR11571">
    <property type="entry name" value="GLUTATHIONE S-TRANSFERASE"/>
    <property type="match status" value="1"/>
</dbReference>
<dbReference type="SUPFAM" id="SSF47616">
    <property type="entry name" value="GST C-terminal domain-like"/>
    <property type="match status" value="1"/>
</dbReference>
<feature type="domain" description="GST C-terminal" evidence="9">
    <location>
        <begin position="88"/>
        <end position="211"/>
    </location>
</feature>
<dbReference type="PANTHER" id="PTHR11571:SF224">
    <property type="entry name" value="HEMATOPOIETIC PROSTAGLANDIN D SYNTHASE"/>
    <property type="match status" value="1"/>
</dbReference>
<dbReference type="CDD" id="cd03192">
    <property type="entry name" value="GST_C_Sigma_like"/>
    <property type="match status" value="1"/>
</dbReference>
<dbReference type="GO" id="GO:0006749">
    <property type="term" value="P:glutathione metabolic process"/>
    <property type="evidence" value="ECO:0007669"/>
    <property type="project" value="TreeGrafter"/>
</dbReference>
<dbReference type="InterPro" id="IPR050213">
    <property type="entry name" value="GST_superfamily"/>
</dbReference>
<dbReference type="InterPro" id="IPR036249">
    <property type="entry name" value="Thioredoxin-like_sf"/>
</dbReference>
<accession>A0A8J4SWG7</accession>
<dbReference type="CDD" id="cd03039">
    <property type="entry name" value="GST_N_Sigma_like"/>
    <property type="match status" value="1"/>
</dbReference>
<dbReference type="Pfam" id="PF14497">
    <property type="entry name" value="GST_C_3"/>
    <property type="match status" value="1"/>
</dbReference>
<keyword evidence="6" id="KW-0808">Transferase</keyword>
<keyword evidence="11" id="KW-1185">Reference proteome</keyword>
<evidence type="ECO:0000256" key="1">
    <source>
        <dbReference type="ARBA" id="ARBA00002446"/>
    </source>
</evidence>
<evidence type="ECO:0000256" key="7">
    <source>
        <dbReference type="ARBA" id="ARBA00047960"/>
    </source>
</evidence>
<comment type="function">
    <text evidence="2">Conjugation of reduced glutathione to a wide number of exogenous and endogenous hydrophobic electrophiles.</text>
</comment>
<evidence type="ECO:0000256" key="5">
    <source>
        <dbReference type="ARBA" id="ARBA00012452"/>
    </source>
</evidence>
<evidence type="ECO:0000259" key="8">
    <source>
        <dbReference type="PROSITE" id="PS50404"/>
    </source>
</evidence>
<evidence type="ECO:0000256" key="2">
    <source>
        <dbReference type="ARBA" id="ARBA00003701"/>
    </source>
</evidence>
<comment type="similarity">
    <text evidence="3">Belongs to the GST superfamily. Mu family.</text>
</comment>
<dbReference type="EMBL" id="LUCH01005155">
    <property type="protein sequence ID" value="KAF5398300.1"/>
    <property type="molecule type" value="Genomic_DNA"/>
</dbReference>
<dbReference type="SFLD" id="SFLDG01205">
    <property type="entry name" value="AMPS.1"/>
    <property type="match status" value="1"/>
</dbReference>
<comment type="subunit">
    <text evidence="4">Homodimer.</text>
</comment>
<evidence type="ECO:0000256" key="4">
    <source>
        <dbReference type="ARBA" id="ARBA00011738"/>
    </source>
</evidence>
<dbReference type="EC" id="2.5.1.18" evidence="5"/>
<dbReference type="Gene3D" id="1.20.1050.10">
    <property type="match status" value="1"/>
</dbReference>
<dbReference type="Gene3D" id="3.40.30.10">
    <property type="entry name" value="Glutaredoxin"/>
    <property type="match status" value="1"/>
</dbReference>
<gene>
    <name evidence="10" type="ORF">PHET_08264</name>
</gene>
<comment type="caution">
    <text evidence="10">The sequence shown here is derived from an EMBL/GenBank/DDBJ whole genome shotgun (WGS) entry which is preliminary data.</text>
</comment>
<evidence type="ECO:0000313" key="10">
    <source>
        <dbReference type="EMBL" id="KAF5398300.1"/>
    </source>
</evidence>
<dbReference type="InterPro" id="IPR040079">
    <property type="entry name" value="Glutathione_S-Trfase"/>
</dbReference>
<dbReference type="PROSITE" id="PS50404">
    <property type="entry name" value="GST_NTER"/>
    <property type="match status" value="1"/>
</dbReference>
<evidence type="ECO:0000259" key="9">
    <source>
        <dbReference type="PROSITE" id="PS50405"/>
    </source>
</evidence>
<protein>
    <recommendedName>
        <fullName evidence="5">glutathione transferase</fullName>
        <ecNumber evidence="5">2.5.1.18</ecNumber>
    </recommendedName>
</protein>
<dbReference type="SUPFAM" id="SSF52833">
    <property type="entry name" value="Thioredoxin-like"/>
    <property type="match status" value="1"/>
</dbReference>
<dbReference type="InterPro" id="IPR004046">
    <property type="entry name" value="GST_C"/>
</dbReference>
<dbReference type="GO" id="GO:0004364">
    <property type="term" value="F:glutathione transferase activity"/>
    <property type="evidence" value="ECO:0007669"/>
    <property type="project" value="UniProtKB-EC"/>
</dbReference>
<comment type="function">
    <text evidence="1">GST isoenzymes appear to play a central role in the parasite detoxification system. Other functions are also suspected including a role in increasing the solubility of haematin in the parasite gut.</text>
</comment>
<reference evidence="10" key="1">
    <citation type="submission" date="2019-05" db="EMBL/GenBank/DDBJ databases">
        <title>Annotation for the trematode Paragonimus heterotremus.</title>
        <authorList>
            <person name="Choi Y.-J."/>
        </authorList>
    </citation>
    <scope>NUCLEOTIDE SEQUENCE</scope>
    <source>
        <strain evidence="10">LC</strain>
    </source>
</reference>
<dbReference type="AlphaFoldDB" id="A0A8J4SWG7"/>
<dbReference type="PROSITE" id="PS50405">
    <property type="entry name" value="GST_CTER"/>
    <property type="match status" value="1"/>
</dbReference>
<organism evidence="10 11">
    <name type="scientific">Paragonimus heterotremus</name>
    <dbReference type="NCBI Taxonomy" id="100268"/>
    <lineage>
        <taxon>Eukaryota</taxon>
        <taxon>Metazoa</taxon>
        <taxon>Spiralia</taxon>
        <taxon>Lophotrochozoa</taxon>
        <taxon>Platyhelminthes</taxon>
        <taxon>Trematoda</taxon>
        <taxon>Digenea</taxon>
        <taxon>Plagiorchiida</taxon>
        <taxon>Troglotremata</taxon>
        <taxon>Troglotrematidae</taxon>
        <taxon>Paragonimus</taxon>
    </lineage>
</organism>
<sequence length="211" mass="23995">MSPPKYKLTYFNIRGLAERIRLVLHAAGLEFEDHRLERSDWPAIKPTIEGGKVPILDVTTCCGKTRRMTESMAIARWLAKKYQMMGSNDDEYYEVERVISQCYDIDRDVAMIIHATEESKPKLIKEFTEGNGPRLLGMIAKHLEASQNGLVAGDKSTLADFCILCTIDQVESNVPGFLTGKFPIFQRHRELVLKDKPKVAAYLENRPKTAY</sequence>